<dbReference type="SUPFAM" id="SSF52540">
    <property type="entry name" value="P-loop containing nucleoside triphosphate hydrolases"/>
    <property type="match status" value="1"/>
</dbReference>
<accession>A0A9D1VC11</accession>
<dbReference type="InterPro" id="IPR027417">
    <property type="entry name" value="P-loop_NTPase"/>
</dbReference>
<dbReference type="AlphaFoldDB" id="A0A9D1VC11"/>
<proteinExistence type="predicted"/>
<protein>
    <submittedName>
        <fullName evidence="2">Dynamin family protein</fullName>
    </submittedName>
</protein>
<comment type="caution">
    <text evidence="2">The sequence shown here is derived from an EMBL/GenBank/DDBJ whole genome shotgun (WGS) entry which is preliminary data.</text>
</comment>
<gene>
    <name evidence="2" type="ORF">H9862_06890</name>
</gene>
<organism evidence="2 3">
    <name type="scientific">Candidatus Akkermansia intestinigallinarum</name>
    <dbReference type="NCBI Taxonomy" id="2838431"/>
    <lineage>
        <taxon>Bacteria</taxon>
        <taxon>Pseudomonadati</taxon>
        <taxon>Verrucomicrobiota</taxon>
        <taxon>Verrucomicrobiia</taxon>
        <taxon>Verrucomicrobiales</taxon>
        <taxon>Akkermansiaceae</taxon>
        <taxon>Akkermansia</taxon>
    </lineage>
</organism>
<dbReference type="InterPro" id="IPR045063">
    <property type="entry name" value="Dynamin_N"/>
</dbReference>
<dbReference type="Gene3D" id="3.40.50.300">
    <property type="entry name" value="P-loop containing nucleotide triphosphate hydrolases"/>
    <property type="match status" value="1"/>
</dbReference>
<evidence type="ECO:0000313" key="2">
    <source>
        <dbReference type="EMBL" id="HIX20308.1"/>
    </source>
</evidence>
<dbReference type="InterPro" id="IPR051943">
    <property type="entry name" value="TRAFAC_Dynamin-like_GTPase"/>
</dbReference>
<sequence>MTSTPPSEGVKLHRTYRATLLELAASLEAHDFLHREASDLRKLADDLQSPFNIAVFGRMKTGKSTIINAMIGKKLAVTGVEETTATINKLTYATGDKLSQFTVHWLDREPEDFPIDRLQTDWTGKSDEVRNRVSKAAWLEVYSDAPTLKDIQMTDTPGIGATTEEHEVIARQFIKGQEADALLYVFSPTGRESDEDDLELFRKSCLTDSSVDNSLAILHKWDHIYWEEDDRDRIQARADRIQKFMQTHVSAVIPVSGPIALLAQTAPEAFWRRVTDLFTKARQEEREDEDRDFVLLLGEDEDEWEEELEGLCELYAEAKNLGCPMASFRVAMRHLYREGLSSSDGFKSALMELSGLRLLMKTLNERIFSLRKVIQQKQNCARARRVMDSAYKNIEKELGVRQRDVEEMEHLLPILRRYAPESSEWMQDKHRHLEASIRVLQKNYADLDRNLIKAGDLSDAVTSALDLLPRIDTLPDSVASKEMREQIRRMLFSLFPFSGDETLLTVREAMALQVVFNRLATMPSVEEKHMADALRKCLMQCAFATA</sequence>
<dbReference type="EMBL" id="DXFQ01000125">
    <property type="protein sequence ID" value="HIX20308.1"/>
    <property type="molecule type" value="Genomic_DNA"/>
</dbReference>
<dbReference type="PANTHER" id="PTHR43681">
    <property type="entry name" value="TRANSMEMBRANE GTPASE FZO"/>
    <property type="match status" value="1"/>
</dbReference>
<evidence type="ECO:0000259" key="1">
    <source>
        <dbReference type="Pfam" id="PF00350"/>
    </source>
</evidence>
<feature type="domain" description="Dynamin N-terminal" evidence="1">
    <location>
        <begin position="53"/>
        <end position="196"/>
    </location>
</feature>
<dbReference type="Proteomes" id="UP000823964">
    <property type="component" value="Unassembled WGS sequence"/>
</dbReference>
<dbReference type="PANTHER" id="PTHR43681:SF1">
    <property type="entry name" value="SARCALUMENIN"/>
    <property type="match status" value="1"/>
</dbReference>
<name>A0A9D1VC11_9BACT</name>
<reference evidence="2" key="2">
    <citation type="submission" date="2021-04" db="EMBL/GenBank/DDBJ databases">
        <authorList>
            <person name="Gilroy R."/>
        </authorList>
    </citation>
    <scope>NUCLEOTIDE SEQUENCE</scope>
    <source>
        <strain evidence="2">14975</strain>
    </source>
</reference>
<evidence type="ECO:0000313" key="3">
    <source>
        <dbReference type="Proteomes" id="UP000823964"/>
    </source>
</evidence>
<reference evidence="2" key="1">
    <citation type="journal article" date="2021" name="PeerJ">
        <title>Extensive microbial diversity within the chicken gut microbiome revealed by metagenomics and culture.</title>
        <authorList>
            <person name="Gilroy R."/>
            <person name="Ravi A."/>
            <person name="Getino M."/>
            <person name="Pursley I."/>
            <person name="Horton D.L."/>
            <person name="Alikhan N.F."/>
            <person name="Baker D."/>
            <person name="Gharbi K."/>
            <person name="Hall N."/>
            <person name="Watson M."/>
            <person name="Adriaenssens E.M."/>
            <person name="Foster-Nyarko E."/>
            <person name="Jarju S."/>
            <person name="Secka A."/>
            <person name="Antonio M."/>
            <person name="Oren A."/>
            <person name="Chaudhuri R.R."/>
            <person name="La Ragione R."/>
            <person name="Hildebrand F."/>
            <person name="Pallen M.J."/>
        </authorList>
    </citation>
    <scope>NUCLEOTIDE SEQUENCE</scope>
    <source>
        <strain evidence="2">14975</strain>
    </source>
</reference>
<dbReference type="Pfam" id="PF00350">
    <property type="entry name" value="Dynamin_N"/>
    <property type="match status" value="1"/>
</dbReference>